<dbReference type="GO" id="GO:0004519">
    <property type="term" value="F:endonuclease activity"/>
    <property type="evidence" value="ECO:0007669"/>
    <property type="project" value="UniProtKB-KW"/>
</dbReference>
<dbReference type="SMART" id="SM00853">
    <property type="entry name" value="MutL_C"/>
    <property type="match status" value="1"/>
</dbReference>
<evidence type="ECO:0000256" key="2">
    <source>
        <dbReference type="ARBA" id="ARBA00022763"/>
    </source>
</evidence>
<keyword evidence="7" id="KW-0255">Endonuclease</keyword>
<feature type="domain" description="DNA mismatch repair protein S5" evidence="6">
    <location>
        <begin position="207"/>
        <end position="325"/>
    </location>
</feature>
<dbReference type="InterPro" id="IPR042120">
    <property type="entry name" value="MutL_C_dimsub"/>
</dbReference>
<dbReference type="CDD" id="cd16926">
    <property type="entry name" value="HATPase_MutL-MLH-PMS-like"/>
    <property type="match status" value="1"/>
</dbReference>
<comment type="similarity">
    <text evidence="1 4">Belongs to the DNA mismatch repair MutL/HexB family.</text>
</comment>
<proteinExistence type="inferred from homology"/>
<dbReference type="Pfam" id="PF13589">
    <property type="entry name" value="HATPase_c_3"/>
    <property type="match status" value="1"/>
</dbReference>
<dbReference type="Gene3D" id="3.30.1370.100">
    <property type="entry name" value="MutL, C-terminal domain, regulatory subdomain"/>
    <property type="match status" value="1"/>
</dbReference>
<dbReference type="InterPro" id="IPR014721">
    <property type="entry name" value="Ribsml_uS5_D2-typ_fold_subgr"/>
</dbReference>
<dbReference type="SMART" id="SM01340">
    <property type="entry name" value="DNA_mis_repair"/>
    <property type="match status" value="1"/>
</dbReference>
<dbReference type="PANTHER" id="PTHR10073">
    <property type="entry name" value="DNA MISMATCH REPAIR PROTEIN MLH, PMS, MUTL"/>
    <property type="match status" value="1"/>
</dbReference>
<dbReference type="NCBIfam" id="TIGR00585">
    <property type="entry name" value="mutl"/>
    <property type="match status" value="1"/>
</dbReference>
<dbReference type="NCBIfam" id="NF000950">
    <property type="entry name" value="PRK00095.1-3"/>
    <property type="match status" value="1"/>
</dbReference>
<evidence type="ECO:0000259" key="5">
    <source>
        <dbReference type="SMART" id="SM00853"/>
    </source>
</evidence>
<evidence type="ECO:0000259" key="6">
    <source>
        <dbReference type="SMART" id="SM01340"/>
    </source>
</evidence>
<reference evidence="7 8" key="1">
    <citation type="submission" date="2023-12" db="EMBL/GenBank/DDBJ databases">
        <title>Jeotgalibacillus haloalkaliphilus sp. nov., a novel salt-tolerant bacteria, isolated from the estuary of the Fenhe River into the Yellow River.</title>
        <authorList>
            <person name="Li Y."/>
        </authorList>
    </citation>
    <scope>NUCLEOTIDE SEQUENCE [LARGE SCALE GENOMIC DNA]</scope>
    <source>
        <strain evidence="7 8">HH7-29</strain>
    </source>
</reference>
<dbReference type="Proteomes" id="UP001292084">
    <property type="component" value="Unassembled WGS sequence"/>
</dbReference>
<accession>A0ABU5KKL5</accession>
<dbReference type="Gene3D" id="3.30.565.10">
    <property type="entry name" value="Histidine kinase-like ATPase, C-terminal domain"/>
    <property type="match status" value="1"/>
</dbReference>
<sequence>MGNIQQLDEFLANKIAAGEVVERPASVVKELMENAIDAHSTIIEIDIVEAGLTSIRIKDNGDGILEEDLLTAFSRHATSKIKNEHDLFRIKTLGFRGEALPSIASVSKVEITSSTGEQGTKAVIHGGKLMDQVAASARKGTDIRVEELFYNTPARLKYMKTINTELGNITDIVNRLALSHPEISIRLIHNGRTLLHTNGQGDIRQVLSAIYGIQTVKKMLPFEGESLDFKISGWAALPEVTRASKSYISVLVNGRYIKNYGITQAVLEGYRTLLPIGRFPVILLSVEMDPILVDVNVHPSKQEVRFSKEKELQQVIADTIKKTFRKETLIPSGVEEKKEPKKYSEQTSFQWGTANEHHPEKDDFSVERVPDKEEMHHEIEPAPSDNLTPELNKENIKVHPVVEDVRRHEQPEKRMPELSVIGQAHGTYIICQSEDGLYMIDQHAAQERIKYEYFREKLAHDTGDIQDLLVPITFDFSNDQFLIVKENLHLLEQSGVIAEEFGINSLIVRSHPAWFPSGEESEIIDEMIEQLLREKKIDRYKLREEMAIMMSCKRSIKANHYLKKEDMEHLINELSCCTDPFTCPHGRPVIIHFSTYEMEKMFKRVM</sequence>
<evidence type="ECO:0000256" key="1">
    <source>
        <dbReference type="ARBA" id="ARBA00006082"/>
    </source>
</evidence>
<dbReference type="CDD" id="cd00782">
    <property type="entry name" value="MutL_Trans"/>
    <property type="match status" value="1"/>
</dbReference>
<evidence type="ECO:0000313" key="8">
    <source>
        <dbReference type="Proteomes" id="UP001292084"/>
    </source>
</evidence>
<keyword evidence="8" id="KW-1185">Reference proteome</keyword>
<comment type="caution">
    <text evidence="7">The sequence shown here is derived from an EMBL/GenBank/DDBJ whole genome shotgun (WGS) entry which is preliminary data.</text>
</comment>
<dbReference type="PANTHER" id="PTHR10073:SF12">
    <property type="entry name" value="DNA MISMATCH REPAIR PROTEIN MLH1"/>
    <property type="match status" value="1"/>
</dbReference>
<dbReference type="InterPro" id="IPR042121">
    <property type="entry name" value="MutL_C_regsub"/>
</dbReference>
<evidence type="ECO:0000256" key="4">
    <source>
        <dbReference type="HAMAP-Rule" id="MF_00149"/>
    </source>
</evidence>
<name>A0ABU5KKL5_9BACL</name>
<dbReference type="InterPro" id="IPR014790">
    <property type="entry name" value="MutL_C"/>
</dbReference>
<dbReference type="InterPro" id="IPR020568">
    <property type="entry name" value="Ribosomal_Su5_D2-typ_SF"/>
</dbReference>
<dbReference type="SUPFAM" id="SSF54211">
    <property type="entry name" value="Ribosomal protein S5 domain 2-like"/>
    <property type="match status" value="1"/>
</dbReference>
<organism evidence="7 8">
    <name type="scientific">Jeotgalibacillus haloalkalitolerans</name>
    <dbReference type="NCBI Taxonomy" id="3104292"/>
    <lineage>
        <taxon>Bacteria</taxon>
        <taxon>Bacillati</taxon>
        <taxon>Bacillota</taxon>
        <taxon>Bacilli</taxon>
        <taxon>Bacillales</taxon>
        <taxon>Caryophanaceae</taxon>
        <taxon>Jeotgalibacillus</taxon>
    </lineage>
</organism>
<dbReference type="EMBL" id="JAXQNN010000002">
    <property type="protein sequence ID" value="MDZ5711804.1"/>
    <property type="molecule type" value="Genomic_DNA"/>
</dbReference>
<dbReference type="Gene3D" id="3.30.230.10">
    <property type="match status" value="1"/>
</dbReference>
<dbReference type="InterPro" id="IPR038973">
    <property type="entry name" value="MutL/Mlh/Pms-like"/>
</dbReference>
<keyword evidence="3 4" id="KW-0234">DNA repair</keyword>
<dbReference type="InterPro" id="IPR014762">
    <property type="entry name" value="DNA_mismatch_repair_CS"/>
</dbReference>
<keyword evidence="7" id="KW-0378">Hydrolase</keyword>
<evidence type="ECO:0000313" key="7">
    <source>
        <dbReference type="EMBL" id="MDZ5711804.1"/>
    </source>
</evidence>
<dbReference type="PROSITE" id="PS00058">
    <property type="entry name" value="DNA_MISMATCH_REPAIR_1"/>
    <property type="match status" value="1"/>
</dbReference>
<dbReference type="InterPro" id="IPR013507">
    <property type="entry name" value="DNA_mismatch_S5_2-like"/>
</dbReference>
<comment type="function">
    <text evidence="4">This protein is involved in the repair of mismatches in DNA. It is required for dam-dependent methyl-directed DNA mismatch repair. May act as a 'molecular matchmaker', a protein that promotes the formation of a stable complex between two or more DNA-binding proteins in an ATP-dependent manner without itself being part of a final effector complex.</text>
</comment>
<gene>
    <name evidence="4 7" type="primary">mutL</name>
    <name evidence="7" type="ORF">UFB30_06170</name>
</gene>
<dbReference type="InterPro" id="IPR002099">
    <property type="entry name" value="MutL/Mlh/PMS"/>
</dbReference>
<feature type="domain" description="MutL C-terminal dimerisation" evidence="5">
    <location>
        <begin position="420"/>
        <end position="562"/>
    </location>
</feature>
<dbReference type="SUPFAM" id="SSF118116">
    <property type="entry name" value="DNA mismatch repair protein MutL"/>
    <property type="match status" value="1"/>
</dbReference>
<dbReference type="Pfam" id="PF08676">
    <property type="entry name" value="MutL_C"/>
    <property type="match status" value="1"/>
</dbReference>
<dbReference type="Gene3D" id="3.30.1540.20">
    <property type="entry name" value="MutL, C-terminal domain, dimerisation subdomain"/>
    <property type="match status" value="1"/>
</dbReference>
<dbReference type="HAMAP" id="MF_00149">
    <property type="entry name" value="DNA_mis_repair"/>
    <property type="match status" value="1"/>
</dbReference>
<dbReference type="Pfam" id="PF01119">
    <property type="entry name" value="DNA_mis_repair"/>
    <property type="match status" value="1"/>
</dbReference>
<dbReference type="SUPFAM" id="SSF55874">
    <property type="entry name" value="ATPase domain of HSP90 chaperone/DNA topoisomerase II/histidine kinase"/>
    <property type="match status" value="1"/>
</dbReference>
<dbReference type="RefSeq" id="WP_322420809.1">
    <property type="nucleotide sequence ID" value="NZ_JAXQNN010000002.1"/>
</dbReference>
<protein>
    <recommendedName>
        <fullName evidence="4">DNA mismatch repair protein MutL</fullName>
    </recommendedName>
</protein>
<keyword evidence="7" id="KW-0540">Nuclease</keyword>
<dbReference type="InterPro" id="IPR020667">
    <property type="entry name" value="DNA_mismatch_repair_MutL"/>
</dbReference>
<dbReference type="InterPro" id="IPR036890">
    <property type="entry name" value="HATPase_C_sf"/>
</dbReference>
<evidence type="ECO:0000256" key="3">
    <source>
        <dbReference type="ARBA" id="ARBA00023204"/>
    </source>
</evidence>
<keyword evidence="2 4" id="KW-0227">DNA damage</keyword>
<dbReference type="InterPro" id="IPR037198">
    <property type="entry name" value="MutL_C_sf"/>
</dbReference>